<keyword evidence="1" id="KW-0472">Membrane</keyword>
<name>A0A2K9P525_9FIRM</name>
<evidence type="ECO:0000313" key="4">
    <source>
        <dbReference type="Proteomes" id="UP000235589"/>
    </source>
</evidence>
<keyword evidence="4" id="KW-1185">Reference proteome</keyword>
<dbReference type="PROSITE" id="PS51257">
    <property type="entry name" value="PROKAR_LIPOPROTEIN"/>
    <property type="match status" value="1"/>
</dbReference>
<keyword evidence="1" id="KW-1133">Transmembrane helix</keyword>
<gene>
    <name evidence="3" type="ORF">B9O19_01580</name>
</gene>
<accession>A0A2K9P525</accession>
<reference evidence="3 4" key="1">
    <citation type="submission" date="2017-04" db="EMBL/GenBank/DDBJ databases">
        <title>Monoglobus pectinilyticus 14 draft genome.</title>
        <authorList>
            <person name="Kim C."/>
            <person name="Rosendale D.I."/>
            <person name="Kelly W.J."/>
            <person name="Tannock G.W."/>
            <person name="Patchett M.L."/>
            <person name="Jordens J.Z."/>
        </authorList>
    </citation>
    <scope>NUCLEOTIDE SEQUENCE [LARGE SCALE GENOMIC DNA]</scope>
    <source>
        <strain evidence="3 4">14</strain>
    </source>
</reference>
<feature type="signal peptide" evidence="2">
    <location>
        <begin position="1"/>
        <end position="27"/>
    </location>
</feature>
<organism evidence="3 4">
    <name type="scientific">Monoglobus pectinilyticus</name>
    <dbReference type="NCBI Taxonomy" id="1981510"/>
    <lineage>
        <taxon>Bacteria</taxon>
        <taxon>Bacillati</taxon>
        <taxon>Bacillota</taxon>
        <taxon>Clostridia</taxon>
        <taxon>Monoglobales</taxon>
        <taxon>Monoglobaceae</taxon>
        <taxon>Monoglobus</taxon>
    </lineage>
</organism>
<dbReference type="EMBL" id="CP020991">
    <property type="protein sequence ID" value="AUO19738.1"/>
    <property type="molecule type" value="Genomic_DNA"/>
</dbReference>
<dbReference type="Proteomes" id="UP000235589">
    <property type="component" value="Chromosome"/>
</dbReference>
<dbReference type="KEGG" id="mpec:B9O19_01580"/>
<feature type="transmembrane region" description="Helical" evidence="1">
    <location>
        <begin position="723"/>
        <end position="743"/>
    </location>
</feature>
<sequence length="767" mass="85165">MIRKFIYYLILTAVVFSCVTVQVPAFADEATEDYTDITHSLSNEQRNSLSDYLCRFGACYTTDFEGENGGKIVLDPGNWTKKMSEIIWWQFLAYSKRDRQNPNAPIDGNTKTVTPSTLRLCVKNTFAVSDTPDAVRSVADDYYIDHTDGNYHPPQQDPSGTMWTRSPESCKIQYFVKLKDGTFLVHYIPEYLESAEGMHNGSLYYAKLKTADTSSGYVATELGTVSAIDDKYIKMGFLDAADKGSEALSNINIDYERTGGFTTIKEYGDYLTEILAGLGENSPNGPGVNDIAAYISAACLRNSKIELKAENNTVNINLTNIRDSAVASAATSQELWKIAGEKDIKPNKSIVVPIQIVIKELNDALPPKIIFDSDLKDDDLGISNMRILIGDNSHSVIMDKATCNRIIDDNGEFTVEMGSAIGGGYIINFFDQNNERIEKLPAKVNFSIPAENAYDSVFTTSDGRDFNIGGIFDSSNKALEFKTNTSGLFKVKASVPEISDIGDLSEDEQKHIKLLVSKDYFATVGGRFRPYDQYTNYDAARAVSGILFTVDTEARAQYNDVDESDPQSMYVASIEEAGIKLYSDQGGLRFNGNSAVGLEDTFTMSLALLVDYKGYYLPDLGNDTDRPYASIYLNYPDIQYMKKASLGKLALGAREGIINDGMSLTKTENRFDRSSAAEFLYRLFERMCEVAPAKFDAGESGYKSSAAFYNPLATMRFDPPPIVYLYLGCFAVGLIFALLLWFMEKKHKIVNENAADAGGDDDYWNEY</sequence>
<keyword evidence="2" id="KW-0732">Signal</keyword>
<dbReference type="AlphaFoldDB" id="A0A2K9P525"/>
<feature type="chain" id="PRO_5014875479" description="S-layer domain-containing protein" evidence="2">
    <location>
        <begin position="28"/>
        <end position="767"/>
    </location>
</feature>
<keyword evidence="1" id="KW-0812">Transmembrane</keyword>
<protein>
    <recommendedName>
        <fullName evidence="5">S-layer domain-containing protein</fullName>
    </recommendedName>
</protein>
<evidence type="ECO:0000313" key="3">
    <source>
        <dbReference type="EMBL" id="AUO19738.1"/>
    </source>
</evidence>
<evidence type="ECO:0000256" key="2">
    <source>
        <dbReference type="SAM" id="SignalP"/>
    </source>
</evidence>
<dbReference type="RefSeq" id="WP_102365917.1">
    <property type="nucleotide sequence ID" value="NZ_CP020991.1"/>
</dbReference>
<evidence type="ECO:0000256" key="1">
    <source>
        <dbReference type="SAM" id="Phobius"/>
    </source>
</evidence>
<dbReference type="GeneID" id="98062972"/>
<evidence type="ECO:0008006" key="5">
    <source>
        <dbReference type="Google" id="ProtNLM"/>
    </source>
</evidence>
<proteinExistence type="predicted"/>